<organism evidence="1 2">
    <name type="scientific">Paenimyroides marinum</name>
    <dbReference type="NCBI Taxonomy" id="1159016"/>
    <lineage>
        <taxon>Bacteria</taxon>
        <taxon>Pseudomonadati</taxon>
        <taxon>Bacteroidota</taxon>
        <taxon>Flavobacteriia</taxon>
        <taxon>Flavobacteriales</taxon>
        <taxon>Flavobacteriaceae</taxon>
        <taxon>Paenimyroides</taxon>
    </lineage>
</organism>
<dbReference type="RefSeq" id="WP_091095249.1">
    <property type="nucleotide sequence ID" value="NZ_FNXE01000001.1"/>
</dbReference>
<evidence type="ECO:0008006" key="3">
    <source>
        <dbReference type="Google" id="ProtNLM"/>
    </source>
</evidence>
<evidence type="ECO:0000313" key="2">
    <source>
        <dbReference type="Proteomes" id="UP000199634"/>
    </source>
</evidence>
<dbReference type="EMBL" id="FNXE01000001">
    <property type="protein sequence ID" value="SEH54511.1"/>
    <property type="molecule type" value="Genomic_DNA"/>
</dbReference>
<evidence type="ECO:0000313" key="1">
    <source>
        <dbReference type="EMBL" id="SEH54511.1"/>
    </source>
</evidence>
<dbReference type="OrthoDB" id="1086671at2"/>
<dbReference type="Proteomes" id="UP000199634">
    <property type="component" value="Unassembled WGS sequence"/>
</dbReference>
<accession>A0A1H6J4R8</accession>
<sequence>MNKVKHLAFGITGALLVTAGLISCDNDEVTAANEEKTTTELQAKENSPFIDIGIAKWDWHRASKDCKKGFGICNGEWFPNPNPPIPPITTPTLPEPVDDHTLSPTYMILSSENLNEDNELSFDVYINEEVDDPNNVIPLIIDEDIHFSDPEGTVYTIKSGIYNYDINIGEYGGYSIN</sequence>
<name>A0A1H6J4R8_9FLAO</name>
<proteinExistence type="predicted"/>
<keyword evidence="2" id="KW-1185">Reference proteome</keyword>
<dbReference type="STRING" id="1159016.SAMN02927937_00114"/>
<dbReference type="AlphaFoldDB" id="A0A1H6J4R8"/>
<protein>
    <recommendedName>
        <fullName evidence="3">Lipoprotein</fullName>
    </recommendedName>
</protein>
<dbReference type="PROSITE" id="PS51257">
    <property type="entry name" value="PROKAR_LIPOPROTEIN"/>
    <property type="match status" value="1"/>
</dbReference>
<reference evidence="1 2" key="1">
    <citation type="submission" date="2016-10" db="EMBL/GenBank/DDBJ databases">
        <authorList>
            <person name="de Groot N.N."/>
        </authorList>
    </citation>
    <scope>NUCLEOTIDE SEQUENCE [LARGE SCALE GENOMIC DNA]</scope>
    <source>
        <strain evidence="1 2">CGMCC 1.10825</strain>
    </source>
</reference>
<gene>
    <name evidence="1" type="ORF">SAMN02927937_00114</name>
</gene>